<keyword evidence="3" id="KW-1185">Reference proteome</keyword>
<feature type="signal peptide" evidence="1">
    <location>
        <begin position="1"/>
        <end position="22"/>
    </location>
</feature>
<comment type="caution">
    <text evidence="2">The sequence shown here is derived from an EMBL/GenBank/DDBJ whole genome shotgun (WGS) entry which is preliminary data.</text>
</comment>
<gene>
    <name evidence="2" type="ORF">M9R32_08850</name>
</gene>
<sequence length="144" mass="16025">MKKIIGIIVASSVLLGAGTMYAKSDPAANLSNWYEHSFQNESDKLGAATGSGLWKTFSNVKIFVSEAKHTFDSSLTSFTTKRASEAISEIERYQIETENRLNQTVLEIKDGNLKVYAKKANTNEDIEEDVEQSVEEILEDVLNE</sequence>
<evidence type="ECO:0000313" key="2">
    <source>
        <dbReference type="EMBL" id="MCZ8537286.1"/>
    </source>
</evidence>
<evidence type="ECO:0000256" key="1">
    <source>
        <dbReference type="SAM" id="SignalP"/>
    </source>
</evidence>
<feature type="chain" id="PRO_5040973237" evidence="1">
    <location>
        <begin position="23"/>
        <end position="144"/>
    </location>
</feature>
<dbReference type="EMBL" id="JAMKBJ010000006">
    <property type="protein sequence ID" value="MCZ8537286.1"/>
    <property type="molecule type" value="Genomic_DNA"/>
</dbReference>
<dbReference type="Proteomes" id="UP001152173">
    <property type="component" value="Unassembled WGS sequence"/>
</dbReference>
<accession>A0A9X3RD78</accession>
<evidence type="ECO:0000313" key="3">
    <source>
        <dbReference type="Proteomes" id="UP001152173"/>
    </source>
</evidence>
<dbReference type="AlphaFoldDB" id="A0A9X3RD78"/>
<name>A0A9X3RD78_9BACL</name>
<organism evidence="2 3">
    <name type="scientific">Paenisporosarcina quisquiliarum</name>
    <dbReference type="NCBI Taxonomy" id="365346"/>
    <lineage>
        <taxon>Bacteria</taxon>
        <taxon>Bacillati</taxon>
        <taxon>Bacillota</taxon>
        <taxon>Bacilli</taxon>
        <taxon>Bacillales</taxon>
        <taxon>Caryophanaceae</taxon>
        <taxon>Paenisporosarcina</taxon>
    </lineage>
</organism>
<reference evidence="2" key="1">
    <citation type="submission" date="2022-05" db="EMBL/GenBank/DDBJ databases">
        <authorList>
            <person name="Colautti A."/>
            <person name="Iacumin L."/>
        </authorList>
    </citation>
    <scope>NUCLEOTIDE SEQUENCE</scope>
    <source>
        <strain evidence="2">SK 55</strain>
    </source>
</reference>
<protein>
    <submittedName>
        <fullName evidence="2">Uncharacterized protein</fullName>
    </submittedName>
</protein>
<proteinExistence type="predicted"/>
<keyword evidence="1" id="KW-0732">Signal</keyword>
<dbReference type="RefSeq" id="WP_269926379.1">
    <property type="nucleotide sequence ID" value="NZ_JAMKBJ010000006.1"/>
</dbReference>